<dbReference type="AlphaFoldDB" id="I4AAK3"/>
<organism evidence="1 2">
    <name type="scientific">Desulfitobacterium dehalogenans (strain ATCC 51507 / DSM 9161 / JW/IU-DC1)</name>
    <dbReference type="NCBI Taxonomy" id="756499"/>
    <lineage>
        <taxon>Bacteria</taxon>
        <taxon>Bacillati</taxon>
        <taxon>Bacillota</taxon>
        <taxon>Clostridia</taxon>
        <taxon>Eubacteriales</taxon>
        <taxon>Desulfitobacteriaceae</taxon>
        <taxon>Desulfitobacterium</taxon>
    </lineage>
</organism>
<dbReference type="STRING" id="756499.Desde_2672"/>
<evidence type="ECO:0000313" key="2">
    <source>
        <dbReference type="Proteomes" id="UP000006053"/>
    </source>
</evidence>
<gene>
    <name evidence="1" type="ordered locus">Desde_2672</name>
</gene>
<sequence length="35" mass="4209">MMNVVGRLRDSSGRYVKDHERIGKKRIIIWVIIRL</sequence>
<dbReference type="HOGENOM" id="CLU_3364595_0_0_9"/>
<reference evidence="2" key="1">
    <citation type="submission" date="2012-06" db="EMBL/GenBank/DDBJ databases">
        <title>Complete sequence of Desulfitobacterium dehalogenans ATCC 51507.</title>
        <authorList>
            <person name="Lucas S."/>
            <person name="Han J."/>
            <person name="Lapidus A."/>
            <person name="Cheng J.-F."/>
            <person name="Goodwin L."/>
            <person name="Pitluck S."/>
            <person name="Peters L."/>
            <person name="Ovchinnikova G."/>
            <person name="Teshima H."/>
            <person name="Detter J.C."/>
            <person name="Han C."/>
            <person name="Tapia R."/>
            <person name="Land M."/>
            <person name="Hauser L."/>
            <person name="Kyrpides N."/>
            <person name="Ivanova N."/>
            <person name="Pagani I."/>
            <person name="Kruse T."/>
            <person name="de Vos W.M."/>
            <person name="Smidt H."/>
            <person name="Woyke T."/>
        </authorList>
    </citation>
    <scope>NUCLEOTIDE SEQUENCE [LARGE SCALE GENOMIC DNA]</scope>
    <source>
        <strain evidence="2">ATCC 51507 / DSM 9161 / JW/IU-DC1</strain>
    </source>
</reference>
<proteinExistence type="predicted"/>
<dbReference type="Proteomes" id="UP000006053">
    <property type="component" value="Chromosome"/>
</dbReference>
<dbReference type="KEGG" id="ddh:Desde_2672"/>
<protein>
    <submittedName>
        <fullName evidence="1">Uncharacterized protein</fullName>
    </submittedName>
</protein>
<reference evidence="1 2" key="2">
    <citation type="journal article" date="2015" name="J. Bacteriol.">
        <title>Genomic, proteomic, and biochemical analysis of the organohalide respiratory pathway in Desulfitobacterium dehalogenans.</title>
        <authorList>
            <person name="Kruse T."/>
            <person name="van de Pas B.A."/>
            <person name="Atteia A."/>
            <person name="Krab K."/>
            <person name="Hagen W.R."/>
            <person name="Goodwin L."/>
            <person name="Chain P."/>
            <person name="Boeren S."/>
            <person name="Maphosa F."/>
            <person name="Schraa G."/>
            <person name="de Vos W.M."/>
            <person name="van der Oost J."/>
            <person name="Smidt H."/>
            <person name="Stams A.J."/>
        </authorList>
    </citation>
    <scope>NUCLEOTIDE SEQUENCE [LARGE SCALE GENOMIC DNA]</scope>
    <source>
        <strain evidence="2">ATCC 51507 / DSM 9161 / JW/IU-DC1</strain>
    </source>
</reference>
<name>I4AAK3_DESDJ</name>
<accession>I4AAK3</accession>
<evidence type="ECO:0000313" key="1">
    <source>
        <dbReference type="EMBL" id="AFM00988.1"/>
    </source>
</evidence>
<keyword evidence="2" id="KW-1185">Reference proteome</keyword>
<dbReference type="EMBL" id="CP003348">
    <property type="protein sequence ID" value="AFM00988.1"/>
    <property type="molecule type" value="Genomic_DNA"/>
</dbReference>